<evidence type="ECO:0000256" key="5">
    <source>
        <dbReference type="ARBA" id="ARBA00023002"/>
    </source>
</evidence>
<dbReference type="InterPro" id="IPR006620">
    <property type="entry name" value="Pro_4_hyd_alph"/>
</dbReference>
<evidence type="ECO:0000313" key="8">
    <source>
        <dbReference type="EMBL" id="OZI62574.1"/>
    </source>
</evidence>
<dbReference type="Pfam" id="PF13640">
    <property type="entry name" value="2OG-FeII_Oxy_3"/>
    <property type="match status" value="1"/>
</dbReference>
<feature type="domain" description="Fe2OG dioxygenase" evidence="7">
    <location>
        <begin position="137"/>
        <end position="244"/>
    </location>
</feature>
<dbReference type="GO" id="GO:0005506">
    <property type="term" value="F:iron ion binding"/>
    <property type="evidence" value="ECO:0007669"/>
    <property type="project" value="InterPro"/>
</dbReference>
<evidence type="ECO:0000256" key="2">
    <source>
        <dbReference type="ARBA" id="ARBA00022723"/>
    </source>
</evidence>
<keyword evidence="4" id="KW-0223">Dioxygenase</keyword>
<evidence type="ECO:0000256" key="6">
    <source>
        <dbReference type="ARBA" id="ARBA00023004"/>
    </source>
</evidence>
<dbReference type="InterPro" id="IPR044862">
    <property type="entry name" value="Pro_4_hyd_alph_FE2OG_OXY"/>
</dbReference>
<dbReference type="PROSITE" id="PS51471">
    <property type="entry name" value="FE2OG_OXY"/>
    <property type="match status" value="1"/>
</dbReference>
<sequence length="248" mass="27207">MGGGMDAVNAEAAAEVRGDVMDGIGAMAWSGCPEPALGLSPQRIHVGDREVRVLFAMRDPRIVLFADFLSDEECDALIEAARPRLRQSTVVDNETGGDSVLANVRTSDGMFFHPGENELVRRIETRIAHMVNWPVERGEGMQVLHYRVGAEYRPHFDFFPPDARGTPVILQRGGQRLASVLMYLNEPTCGGGTTFPEIGVTVGAQRGQALFFSYADPHRDTKTLHGGQPVIAGEKWLATKWLRQGTFT</sequence>
<gene>
    <name evidence="8" type="ORF">CAL28_25825</name>
</gene>
<dbReference type="GO" id="GO:0031418">
    <property type="term" value="F:L-ascorbic acid binding"/>
    <property type="evidence" value="ECO:0007669"/>
    <property type="project" value="UniProtKB-KW"/>
</dbReference>
<name>A0A261UL06_9BORD</name>
<keyword evidence="3" id="KW-0847">Vitamin C</keyword>
<accession>A0A261UL06</accession>
<comment type="caution">
    <text evidence="8">The sequence shown here is derived from an EMBL/GenBank/DDBJ whole genome shotgun (WGS) entry which is preliminary data.</text>
</comment>
<dbReference type="InterPro" id="IPR045054">
    <property type="entry name" value="P4HA-like"/>
</dbReference>
<dbReference type="AlphaFoldDB" id="A0A261UL06"/>
<dbReference type="InterPro" id="IPR005123">
    <property type="entry name" value="Oxoglu/Fe-dep_dioxygenase_dom"/>
</dbReference>
<protein>
    <recommendedName>
        <fullName evidence="7">Fe2OG dioxygenase domain-containing protein</fullName>
    </recommendedName>
</protein>
<reference evidence="9" key="1">
    <citation type="submission" date="2017-05" db="EMBL/GenBank/DDBJ databases">
        <title>Complete and WGS of Bordetella genogroups.</title>
        <authorList>
            <person name="Spilker T."/>
            <person name="Lipuma J."/>
        </authorList>
    </citation>
    <scope>NUCLEOTIDE SEQUENCE [LARGE SCALE GENOMIC DNA]</scope>
    <source>
        <strain evidence="9">AU8856</strain>
    </source>
</reference>
<dbReference type="PANTHER" id="PTHR10869:SF246">
    <property type="entry name" value="TRANSMEMBRANE PROLYL 4-HYDROXYLASE"/>
    <property type="match status" value="1"/>
</dbReference>
<keyword evidence="6" id="KW-0408">Iron</keyword>
<dbReference type="EMBL" id="NEVS01000004">
    <property type="protein sequence ID" value="OZI62574.1"/>
    <property type="molecule type" value="Genomic_DNA"/>
</dbReference>
<keyword evidence="2" id="KW-0479">Metal-binding</keyword>
<evidence type="ECO:0000256" key="3">
    <source>
        <dbReference type="ARBA" id="ARBA00022896"/>
    </source>
</evidence>
<dbReference type="Gene3D" id="2.60.120.620">
    <property type="entry name" value="q2cbj1_9rhob like domain"/>
    <property type="match status" value="1"/>
</dbReference>
<evidence type="ECO:0000256" key="4">
    <source>
        <dbReference type="ARBA" id="ARBA00022964"/>
    </source>
</evidence>
<comment type="cofactor">
    <cofactor evidence="1">
        <name>L-ascorbate</name>
        <dbReference type="ChEBI" id="CHEBI:38290"/>
    </cofactor>
</comment>
<dbReference type="OrthoDB" id="269774at2"/>
<evidence type="ECO:0000313" key="9">
    <source>
        <dbReference type="Proteomes" id="UP000215767"/>
    </source>
</evidence>
<evidence type="ECO:0000256" key="1">
    <source>
        <dbReference type="ARBA" id="ARBA00001961"/>
    </source>
</evidence>
<keyword evidence="9" id="KW-1185">Reference proteome</keyword>
<keyword evidence="5" id="KW-0560">Oxidoreductase</keyword>
<dbReference type="PANTHER" id="PTHR10869">
    <property type="entry name" value="PROLYL 4-HYDROXYLASE ALPHA SUBUNIT"/>
    <property type="match status" value="1"/>
</dbReference>
<organism evidence="8 9">
    <name type="scientific">Bordetella genomosp. 11</name>
    <dbReference type="NCBI Taxonomy" id="1416808"/>
    <lineage>
        <taxon>Bacteria</taxon>
        <taxon>Pseudomonadati</taxon>
        <taxon>Pseudomonadota</taxon>
        <taxon>Betaproteobacteria</taxon>
        <taxon>Burkholderiales</taxon>
        <taxon>Alcaligenaceae</taxon>
        <taxon>Bordetella</taxon>
    </lineage>
</organism>
<dbReference type="SMART" id="SM00702">
    <property type="entry name" value="P4Hc"/>
    <property type="match status" value="1"/>
</dbReference>
<dbReference type="Proteomes" id="UP000215767">
    <property type="component" value="Unassembled WGS sequence"/>
</dbReference>
<evidence type="ECO:0000259" key="7">
    <source>
        <dbReference type="PROSITE" id="PS51471"/>
    </source>
</evidence>
<proteinExistence type="predicted"/>
<dbReference type="GO" id="GO:0004656">
    <property type="term" value="F:procollagen-proline 4-dioxygenase activity"/>
    <property type="evidence" value="ECO:0007669"/>
    <property type="project" value="TreeGrafter"/>
</dbReference>